<proteinExistence type="predicted"/>
<feature type="non-terminal residue" evidence="2">
    <location>
        <position position="112"/>
    </location>
</feature>
<feature type="compositionally biased region" description="Basic and acidic residues" evidence="1">
    <location>
        <begin position="90"/>
        <end position="106"/>
    </location>
</feature>
<evidence type="ECO:0000313" key="2">
    <source>
        <dbReference type="EMBL" id="JAT87255.1"/>
    </source>
</evidence>
<dbReference type="EMBL" id="GDQN01003799">
    <property type="protein sequence ID" value="JAT87255.1"/>
    <property type="molecule type" value="Transcribed_RNA"/>
</dbReference>
<dbReference type="AlphaFoldDB" id="A0A1E1WJU7"/>
<sequence length="112" mass="13140">MSFHVRRPFNSQPGDTTSVQWRSASTGITMNGYTTNWHSRRKWRHITGHRTRYNFVIGKHISQTQNHSTKKQVHALQTIFFIKLLTLNKNSKENHPKTQRTDDKALHSPFAK</sequence>
<accession>A0A1E1WJU7</accession>
<reference evidence="2" key="1">
    <citation type="submission" date="2015-09" db="EMBL/GenBank/DDBJ databases">
        <title>De novo assembly of Pectinophora gossypiella (Pink Bollworm) gut transcriptome.</title>
        <authorList>
            <person name="Tassone E.E."/>
        </authorList>
    </citation>
    <scope>NUCLEOTIDE SEQUENCE</scope>
</reference>
<feature type="region of interest" description="Disordered" evidence="1">
    <location>
        <begin position="90"/>
        <end position="112"/>
    </location>
</feature>
<dbReference type="EMBL" id="GDQN01000598">
    <property type="protein sequence ID" value="JAT90456.1"/>
    <property type="molecule type" value="Transcribed_RNA"/>
</dbReference>
<name>A0A1E1WJU7_PECGO</name>
<organism evidence="2">
    <name type="scientific">Pectinophora gossypiella</name>
    <name type="common">Cotton pink bollworm</name>
    <name type="synonym">Depressaria gossypiella</name>
    <dbReference type="NCBI Taxonomy" id="13191"/>
    <lineage>
        <taxon>Eukaryota</taxon>
        <taxon>Metazoa</taxon>
        <taxon>Ecdysozoa</taxon>
        <taxon>Arthropoda</taxon>
        <taxon>Hexapoda</taxon>
        <taxon>Insecta</taxon>
        <taxon>Pterygota</taxon>
        <taxon>Neoptera</taxon>
        <taxon>Endopterygota</taxon>
        <taxon>Lepidoptera</taxon>
        <taxon>Glossata</taxon>
        <taxon>Ditrysia</taxon>
        <taxon>Gelechioidea</taxon>
        <taxon>Gelechiidae</taxon>
        <taxon>Apatetrinae</taxon>
        <taxon>Pectinophora</taxon>
    </lineage>
</organism>
<evidence type="ECO:0000313" key="3">
    <source>
        <dbReference type="EMBL" id="JAT90456.1"/>
    </source>
</evidence>
<protein>
    <submittedName>
        <fullName evidence="2">Uncharacterized protein</fullName>
    </submittedName>
</protein>
<gene>
    <name evidence="2" type="ORF">g.6143</name>
    <name evidence="3" type="ORF">g.6144</name>
</gene>
<evidence type="ECO:0000256" key="1">
    <source>
        <dbReference type="SAM" id="MobiDB-lite"/>
    </source>
</evidence>